<sequence>MSEKFHSVIEIFSVELWREIFEYFNSNELWYSFRDLNRRIDGIIDRTVLYLNFTKRGTYSYFMKNILSPMKVINVRSLKFTNSNEIQHFFSNFSLDSLIHLRLLSLKCMYSFNDNSFTFWNQLSSLKYLQSLKIIFSGNQVGSDNSIKENEFIIRSIFNKDYCPLLKSLTINIDRTQSVMSLIPSLIPTTKVTNIKYLSLDSLTFNDFIKLLSALQNVKSFYIDSELCLDNESNEPQPNMTIIIPLLPKCTRLHVGLSNDIMLEHVEYLLKHTPNLKDLFVWGWYHLLDAKRWKSLLSMQCPKLKKFELICSGPTDDNDFDQAIEDFERKCKKTPFWRQRNVSVEYVNGSDDDDSEIIFRFNIKKLKQRIK</sequence>
<protein>
    <recommendedName>
        <fullName evidence="5">F-box domain-containing protein</fullName>
    </recommendedName>
</protein>
<dbReference type="AlphaFoldDB" id="A0A814X2R5"/>
<proteinExistence type="predicted"/>
<dbReference type="InterPro" id="IPR032675">
    <property type="entry name" value="LRR_dom_sf"/>
</dbReference>
<accession>A0A814X2R5</accession>
<keyword evidence="4" id="KW-1185">Reference proteome</keyword>
<evidence type="ECO:0000313" key="2">
    <source>
        <dbReference type="EMBL" id="CAF1526160.1"/>
    </source>
</evidence>
<dbReference type="EMBL" id="CAJNOH010001375">
    <property type="protein sequence ID" value="CAF1210480.1"/>
    <property type="molecule type" value="Genomic_DNA"/>
</dbReference>
<dbReference type="Proteomes" id="UP000663854">
    <property type="component" value="Unassembled WGS sequence"/>
</dbReference>
<comment type="caution">
    <text evidence="1">The sequence shown here is derived from an EMBL/GenBank/DDBJ whole genome shotgun (WGS) entry which is preliminary data.</text>
</comment>
<dbReference type="SUPFAM" id="SSF52047">
    <property type="entry name" value="RNI-like"/>
    <property type="match status" value="1"/>
</dbReference>
<dbReference type="Gene3D" id="3.80.10.10">
    <property type="entry name" value="Ribonuclease Inhibitor"/>
    <property type="match status" value="1"/>
</dbReference>
<evidence type="ECO:0000313" key="1">
    <source>
        <dbReference type="EMBL" id="CAF1210480.1"/>
    </source>
</evidence>
<reference evidence="1" key="1">
    <citation type="submission" date="2021-02" db="EMBL/GenBank/DDBJ databases">
        <authorList>
            <person name="Nowell W R."/>
        </authorList>
    </citation>
    <scope>NUCLEOTIDE SEQUENCE</scope>
</reference>
<gene>
    <name evidence="2" type="ORF">JXQ802_LOCUS41903</name>
    <name evidence="1" type="ORF">PYM288_LOCUS25351</name>
</gene>
<name>A0A814X2R5_9BILA</name>
<evidence type="ECO:0000313" key="3">
    <source>
        <dbReference type="Proteomes" id="UP000663854"/>
    </source>
</evidence>
<dbReference type="Proteomes" id="UP000663870">
    <property type="component" value="Unassembled WGS sequence"/>
</dbReference>
<organism evidence="1 3">
    <name type="scientific">Rotaria sordida</name>
    <dbReference type="NCBI Taxonomy" id="392033"/>
    <lineage>
        <taxon>Eukaryota</taxon>
        <taxon>Metazoa</taxon>
        <taxon>Spiralia</taxon>
        <taxon>Gnathifera</taxon>
        <taxon>Rotifera</taxon>
        <taxon>Eurotatoria</taxon>
        <taxon>Bdelloidea</taxon>
        <taxon>Philodinida</taxon>
        <taxon>Philodinidae</taxon>
        <taxon>Rotaria</taxon>
    </lineage>
</organism>
<evidence type="ECO:0008006" key="5">
    <source>
        <dbReference type="Google" id="ProtNLM"/>
    </source>
</evidence>
<evidence type="ECO:0000313" key="4">
    <source>
        <dbReference type="Proteomes" id="UP000663870"/>
    </source>
</evidence>
<dbReference type="EMBL" id="CAJNOL010002742">
    <property type="protein sequence ID" value="CAF1526160.1"/>
    <property type="molecule type" value="Genomic_DNA"/>
</dbReference>